<protein>
    <recommendedName>
        <fullName evidence="4">DUF4194 domain-containing protein</fullName>
    </recommendedName>
</protein>
<dbReference type="PATRIC" id="fig|13690.10.peg.2913"/>
<dbReference type="STRING" id="13690.AX777_01050"/>
<feature type="region of interest" description="Disordered" evidence="1">
    <location>
        <begin position="199"/>
        <end position="222"/>
    </location>
</feature>
<dbReference type="Proteomes" id="UP000028534">
    <property type="component" value="Unassembled WGS sequence"/>
</dbReference>
<dbReference type="AlphaFoldDB" id="A0A084EJZ0"/>
<reference evidence="2 3" key="1">
    <citation type="submission" date="2014-03" db="EMBL/GenBank/DDBJ databases">
        <title>Genome sequence of Sphingobium yanoikuyae B1.</title>
        <authorList>
            <person name="Gan H.M."/>
            <person name="Gan H.Y."/>
            <person name="Savka M.A."/>
        </authorList>
    </citation>
    <scope>NUCLEOTIDE SEQUENCE [LARGE SCALE GENOMIC DNA]</scope>
    <source>
        <strain evidence="2 3">B1</strain>
    </source>
</reference>
<evidence type="ECO:0008006" key="4">
    <source>
        <dbReference type="Google" id="ProtNLM"/>
    </source>
</evidence>
<dbReference type="EMBL" id="JGVR01000017">
    <property type="protein sequence ID" value="KEZ18282.1"/>
    <property type="molecule type" value="Genomic_DNA"/>
</dbReference>
<dbReference type="RefSeq" id="WP_037520296.1">
    <property type="nucleotide sequence ID" value="NZ_CALUBW010000116.1"/>
</dbReference>
<proteinExistence type="predicted"/>
<dbReference type="Pfam" id="PF13835">
    <property type="entry name" value="DUF4194"/>
    <property type="match status" value="1"/>
</dbReference>
<organism evidence="2 3">
    <name type="scientific">Sphingobium yanoikuyae</name>
    <name type="common">Sphingomonas yanoikuyae</name>
    <dbReference type="NCBI Taxonomy" id="13690"/>
    <lineage>
        <taxon>Bacteria</taxon>
        <taxon>Pseudomonadati</taxon>
        <taxon>Pseudomonadota</taxon>
        <taxon>Alphaproteobacteria</taxon>
        <taxon>Sphingomonadales</taxon>
        <taxon>Sphingomonadaceae</taxon>
        <taxon>Sphingobium</taxon>
    </lineage>
</organism>
<feature type="compositionally biased region" description="Acidic residues" evidence="1">
    <location>
        <begin position="202"/>
        <end position="222"/>
    </location>
</feature>
<name>A0A084EJZ0_SPHYA</name>
<accession>A0A084EJZ0</accession>
<evidence type="ECO:0000313" key="3">
    <source>
        <dbReference type="Proteomes" id="UP000028534"/>
    </source>
</evidence>
<gene>
    <name evidence="2" type="ORF">CP98_02836</name>
</gene>
<evidence type="ECO:0000313" key="2">
    <source>
        <dbReference type="EMBL" id="KEZ18282.1"/>
    </source>
</evidence>
<dbReference type="eggNOG" id="ENOG502Z86K">
    <property type="taxonomic scope" value="Bacteria"/>
</dbReference>
<dbReference type="InterPro" id="IPR025449">
    <property type="entry name" value="JetB"/>
</dbReference>
<sequence>MLSEFQTLEARDPRRMHRVTQAISQLLRHQFLHVQDRGSSALLEVLLRPDVERLVADYFEVAGYRLVVRESEGWAGILPDTEQIGHPRMRIDETLVLLLFRRLWEEGIQEGDVERYGSVMVTLNAAYDAYQDMVARARRATLGINEFKALVTALDRRAIVHMGDIDEELEDMPITIRALIATVAGEEFMAHLEQLLAGGDYQESETEEPVIDLDDADEEEVA</sequence>
<evidence type="ECO:0000256" key="1">
    <source>
        <dbReference type="SAM" id="MobiDB-lite"/>
    </source>
</evidence>
<comment type="caution">
    <text evidence="2">The sequence shown here is derived from an EMBL/GenBank/DDBJ whole genome shotgun (WGS) entry which is preliminary data.</text>
</comment>